<dbReference type="EMBL" id="FNZQ01000001">
    <property type="protein sequence ID" value="SEK49529.1"/>
    <property type="molecule type" value="Genomic_DNA"/>
</dbReference>
<name>A0A1H7HGV3_9RHOB</name>
<dbReference type="InterPro" id="IPR010349">
    <property type="entry name" value="Asparaginase_II"/>
</dbReference>
<dbReference type="Proteomes" id="UP000199283">
    <property type="component" value="Unassembled WGS sequence"/>
</dbReference>
<dbReference type="Pfam" id="PF06089">
    <property type="entry name" value="Asparaginase_II"/>
    <property type="match status" value="1"/>
</dbReference>
<dbReference type="OrthoDB" id="9780674at2"/>
<evidence type="ECO:0000313" key="1">
    <source>
        <dbReference type="EMBL" id="SEK49529.1"/>
    </source>
</evidence>
<reference evidence="1 2" key="1">
    <citation type="submission" date="2016-10" db="EMBL/GenBank/DDBJ databases">
        <authorList>
            <person name="de Groot N.N."/>
        </authorList>
    </citation>
    <scope>NUCLEOTIDE SEQUENCE [LARGE SCALE GENOMIC DNA]</scope>
    <source>
        <strain evidence="1 2">DSM 14858</strain>
    </source>
</reference>
<keyword evidence="2" id="KW-1185">Reference proteome</keyword>
<dbReference type="PANTHER" id="PTHR42110:SF1">
    <property type="entry name" value="L-ASPARAGINASE, PUTATIVE (AFU_ORTHOLOGUE AFUA_3G11890)-RELATED"/>
    <property type="match status" value="1"/>
</dbReference>
<gene>
    <name evidence="1" type="ORF">SAMN04488526_0710</name>
</gene>
<dbReference type="RefSeq" id="WP_092759795.1">
    <property type="nucleotide sequence ID" value="NZ_FNZQ01000001.1"/>
</dbReference>
<accession>A0A1H7HGV3</accession>
<sequence>MTEVNEGAVDLVEVIRGDRVESVHRGHIVVCDGAGEIVEAWGDPSAVIYPRSACKMVQALPLLESGAGAHLTSAQLALASASHEGAAVHVAGVNAWLRDLAMSEQNLRCGTHMPYSDDARADLIRAGDRPCQLHNNCSGKHAGFLALSKHLGAGPEYVEPDHPVQLAVRRTFEEVTGMDSPGYGIDGCSAPNFATRLDAFGRAMGLFAGARDGGGLRQDAMVRLTRAMGAEPMLVAGEGRACTDLMHAMGGRVAVKTGAEAVFIAIIPELNRGIALKIVDGTTRAAEAVIAAMLVRLGVLDAGAPVAKRLTHGPITNCRDKVTGHYNVRLR</sequence>
<organism evidence="1 2">
    <name type="scientific">Jannaschia helgolandensis</name>
    <dbReference type="NCBI Taxonomy" id="188906"/>
    <lineage>
        <taxon>Bacteria</taxon>
        <taxon>Pseudomonadati</taxon>
        <taxon>Pseudomonadota</taxon>
        <taxon>Alphaproteobacteria</taxon>
        <taxon>Rhodobacterales</taxon>
        <taxon>Roseobacteraceae</taxon>
        <taxon>Jannaschia</taxon>
    </lineage>
</organism>
<evidence type="ECO:0000313" key="2">
    <source>
        <dbReference type="Proteomes" id="UP000199283"/>
    </source>
</evidence>
<protein>
    <submittedName>
        <fullName evidence="1">Asparaginase</fullName>
    </submittedName>
</protein>
<dbReference type="AlphaFoldDB" id="A0A1H7HGV3"/>
<dbReference type="STRING" id="188906.SAMN04488526_0710"/>
<proteinExistence type="predicted"/>
<dbReference type="PANTHER" id="PTHR42110">
    <property type="entry name" value="L-ASPARAGINASE, PUTATIVE (AFU_ORTHOLOGUE AFUA_3G11890)-RELATED"/>
    <property type="match status" value="1"/>
</dbReference>